<feature type="domain" description="Zn(2)-C6 fungal-type" evidence="6">
    <location>
        <begin position="9"/>
        <end position="38"/>
    </location>
</feature>
<keyword evidence="2" id="KW-0805">Transcription regulation</keyword>
<dbReference type="Proteomes" id="UP000829685">
    <property type="component" value="Unassembled WGS sequence"/>
</dbReference>
<dbReference type="EMBL" id="JAFIMR010000026">
    <property type="protein sequence ID" value="KAI1863006.1"/>
    <property type="molecule type" value="Genomic_DNA"/>
</dbReference>
<evidence type="ECO:0000256" key="5">
    <source>
        <dbReference type="SAM" id="MobiDB-lite"/>
    </source>
</evidence>
<dbReference type="Pfam" id="PF00172">
    <property type="entry name" value="Zn_clus"/>
    <property type="match status" value="1"/>
</dbReference>
<evidence type="ECO:0000256" key="2">
    <source>
        <dbReference type="ARBA" id="ARBA00023015"/>
    </source>
</evidence>
<evidence type="ECO:0000313" key="7">
    <source>
        <dbReference type="EMBL" id="KAI1863006.1"/>
    </source>
</evidence>
<dbReference type="GO" id="GO:0008270">
    <property type="term" value="F:zinc ion binding"/>
    <property type="evidence" value="ECO:0007669"/>
    <property type="project" value="InterPro"/>
</dbReference>
<gene>
    <name evidence="7" type="ORF">JX265_009052</name>
</gene>
<reference evidence="7" key="1">
    <citation type="submission" date="2021-03" db="EMBL/GenBank/DDBJ databases">
        <title>Revisited historic fungal species revealed as producer of novel bioactive compounds through whole genome sequencing and comparative genomics.</title>
        <authorList>
            <person name="Vignolle G.A."/>
            <person name="Hochenegger N."/>
            <person name="Mach R.L."/>
            <person name="Mach-Aigner A.R."/>
            <person name="Javad Rahimi M."/>
            <person name="Salim K.A."/>
            <person name="Chan C.M."/>
            <person name="Lim L.B.L."/>
            <person name="Cai F."/>
            <person name="Druzhinina I.S."/>
            <person name="U'Ren J.M."/>
            <person name="Derntl C."/>
        </authorList>
    </citation>
    <scope>NUCLEOTIDE SEQUENCE</scope>
    <source>
        <strain evidence="7">TUCIM 5799</strain>
    </source>
</reference>
<dbReference type="Pfam" id="PF04082">
    <property type="entry name" value="Fungal_trans"/>
    <property type="match status" value="1"/>
</dbReference>
<dbReference type="PANTHER" id="PTHR47424:SF15">
    <property type="entry name" value="ZN(II)2CYS6 TRANSCRIPTION FACTOR (EUROFUNG)"/>
    <property type="match status" value="1"/>
</dbReference>
<dbReference type="SMART" id="SM00066">
    <property type="entry name" value="GAL4"/>
    <property type="match status" value="1"/>
</dbReference>
<evidence type="ECO:0000256" key="3">
    <source>
        <dbReference type="ARBA" id="ARBA00023163"/>
    </source>
</evidence>
<dbReference type="InterPro" id="IPR036864">
    <property type="entry name" value="Zn2-C6_fun-type_DNA-bd_sf"/>
</dbReference>
<sequence length="687" mass="76340">MDVEKIPKACEPCRKRKIRCDGAHPCHRCQRKPSECVYRQRTRIRKSTRRNADSDARQDRPSPGGGQPGTVAPNTHGEKSPLEQTAAARDQLYHSVAATHGNEADSIESSRLFYGPSSQFAFLQQLHREILSSGPHASAGDREVQEGGPGLDLFVQRAIFFGTPSRTPPQLASYTSLSSAVSLAQATEFLIQFKSATCKVLPLFTEQELDELLHQLYCDGSETVVSPERRAVGLAILAIGALLTTYTDTAEMLFIKAKQQAVVCDDTVSLLMIQLSILLAEYQTNMGRPNSTYLNLGTASRKALAMGLHRESDVRFVPAEMLQRRRTTLWCLYFHENFQALALGRESTLKMTGISASFPDDQPVLVCLCQLAHIAEDGARIIYGRRYDSLGQLYVAAEKIHGRLREFAEQYGIGPASLGSRQKFPDGVSLHQLHNVYYHSIILTYRPFLIAESALQQGNGHQESEAMWLRQACRHATDAAQDSMVYTSSAFRKNEICRSMRYNAFFIDASCVVLLYDLVRHPAKQTYNIEYIQTALRCLSTMIQDEPVTITQHSVQQVLRIVQGFLAQQNSPSDVADIPNLPPQQSPGRPTRAQSSSHQNIQFPSLSTTSHSTEQLIHLSNLPAPVVQGAYQRPGGFVGLANYSDSTDPLAYFQNDVVTTDLFNFFPADLMSPYNTSTLDANESHNT</sequence>
<dbReference type="GO" id="GO:0000981">
    <property type="term" value="F:DNA-binding transcription factor activity, RNA polymerase II-specific"/>
    <property type="evidence" value="ECO:0007669"/>
    <property type="project" value="InterPro"/>
</dbReference>
<protein>
    <recommendedName>
        <fullName evidence="6">Zn(2)-C6 fungal-type domain-containing protein</fullName>
    </recommendedName>
</protein>
<keyword evidence="1" id="KW-0479">Metal-binding</keyword>
<feature type="compositionally biased region" description="Polar residues" evidence="5">
    <location>
        <begin position="586"/>
        <end position="605"/>
    </location>
</feature>
<dbReference type="GO" id="GO:0000435">
    <property type="term" value="P:positive regulation of transcription from RNA polymerase II promoter by galactose"/>
    <property type="evidence" value="ECO:0007669"/>
    <property type="project" value="TreeGrafter"/>
</dbReference>
<comment type="caution">
    <text evidence="7">The sequence shown here is derived from an EMBL/GenBank/DDBJ whole genome shotgun (WGS) entry which is preliminary data.</text>
</comment>
<dbReference type="CDD" id="cd00067">
    <property type="entry name" value="GAL4"/>
    <property type="match status" value="1"/>
</dbReference>
<feature type="region of interest" description="Disordered" evidence="5">
    <location>
        <begin position="573"/>
        <end position="605"/>
    </location>
</feature>
<dbReference type="SUPFAM" id="SSF57701">
    <property type="entry name" value="Zn2/Cys6 DNA-binding domain"/>
    <property type="match status" value="1"/>
</dbReference>
<dbReference type="PROSITE" id="PS00463">
    <property type="entry name" value="ZN2_CY6_FUNGAL_1"/>
    <property type="match status" value="1"/>
</dbReference>
<accession>A0A9P9WH17</accession>
<keyword evidence="4" id="KW-0539">Nucleus</keyword>
<evidence type="ECO:0000256" key="4">
    <source>
        <dbReference type="ARBA" id="ARBA00023242"/>
    </source>
</evidence>
<dbReference type="InterPro" id="IPR051127">
    <property type="entry name" value="Fungal_SecMet_Regulators"/>
</dbReference>
<keyword evidence="8" id="KW-1185">Reference proteome</keyword>
<evidence type="ECO:0000256" key="1">
    <source>
        <dbReference type="ARBA" id="ARBA00022723"/>
    </source>
</evidence>
<keyword evidence="3" id="KW-0804">Transcription</keyword>
<dbReference type="Gene3D" id="4.10.240.10">
    <property type="entry name" value="Zn(2)-C6 fungal-type DNA-binding domain"/>
    <property type="match status" value="1"/>
</dbReference>
<dbReference type="InterPro" id="IPR001138">
    <property type="entry name" value="Zn2Cys6_DnaBD"/>
</dbReference>
<dbReference type="GO" id="GO:0006351">
    <property type="term" value="P:DNA-templated transcription"/>
    <property type="evidence" value="ECO:0007669"/>
    <property type="project" value="InterPro"/>
</dbReference>
<feature type="region of interest" description="Disordered" evidence="5">
    <location>
        <begin position="40"/>
        <end position="83"/>
    </location>
</feature>
<dbReference type="CDD" id="cd12148">
    <property type="entry name" value="fungal_TF_MHR"/>
    <property type="match status" value="1"/>
</dbReference>
<name>A0A9P9WH17_9PEZI</name>
<dbReference type="SMART" id="SM00906">
    <property type="entry name" value="Fungal_trans"/>
    <property type="match status" value="1"/>
</dbReference>
<organism evidence="7 8">
    <name type="scientific">Neoarthrinium moseri</name>
    <dbReference type="NCBI Taxonomy" id="1658444"/>
    <lineage>
        <taxon>Eukaryota</taxon>
        <taxon>Fungi</taxon>
        <taxon>Dikarya</taxon>
        <taxon>Ascomycota</taxon>
        <taxon>Pezizomycotina</taxon>
        <taxon>Sordariomycetes</taxon>
        <taxon>Xylariomycetidae</taxon>
        <taxon>Amphisphaeriales</taxon>
        <taxon>Apiosporaceae</taxon>
        <taxon>Neoarthrinium</taxon>
    </lineage>
</organism>
<feature type="compositionally biased region" description="Basic and acidic residues" evidence="5">
    <location>
        <begin position="50"/>
        <end position="60"/>
    </location>
</feature>
<dbReference type="GO" id="GO:0005634">
    <property type="term" value="C:nucleus"/>
    <property type="evidence" value="ECO:0007669"/>
    <property type="project" value="TreeGrafter"/>
</dbReference>
<feature type="compositionally biased region" description="Basic residues" evidence="5">
    <location>
        <begin position="40"/>
        <end position="49"/>
    </location>
</feature>
<dbReference type="AlphaFoldDB" id="A0A9P9WH17"/>
<dbReference type="InterPro" id="IPR007219">
    <property type="entry name" value="XnlR_reg_dom"/>
</dbReference>
<dbReference type="PROSITE" id="PS50048">
    <property type="entry name" value="ZN2_CY6_FUNGAL_2"/>
    <property type="match status" value="1"/>
</dbReference>
<dbReference type="PANTHER" id="PTHR47424">
    <property type="entry name" value="REGULATORY PROTEIN GAL4"/>
    <property type="match status" value="1"/>
</dbReference>
<evidence type="ECO:0000259" key="6">
    <source>
        <dbReference type="PROSITE" id="PS50048"/>
    </source>
</evidence>
<evidence type="ECO:0000313" key="8">
    <source>
        <dbReference type="Proteomes" id="UP000829685"/>
    </source>
</evidence>
<proteinExistence type="predicted"/>
<dbReference type="OrthoDB" id="2123952at2759"/>
<dbReference type="GO" id="GO:0000978">
    <property type="term" value="F:RNA polymerase II cis-regulatory region sequence-specific DNA binding"/>
    <property type="evidence" value="ECO:0007669"/>
    <property type="project" value="TreeGrafter"/>
</dbReference>